<dbReference type="PANTHER" id="PTHR19879">
    <property type="entry name" value="TRANSCRIPTION INITIATION FACTOR TFIID"/>
    <property type="match status" value="1"/>
</dbReference>
<gene>
    <name evidence="7" type="ORF">HERILL_LOCUS326</name>
</gene>
<feature type="repeat" description="WD" evidence="4">
    <location>
        <begin position="497"/>
        <end position="529"/>
    </location>
</feature>
<dbReference type="OrthoDB" id="10266330at2759"/>
<keyword evidence="3" id="KW-0539">Nucleus</keyword>
<dbReference type="AlphaFoldDB" id="A0A7R8UA59"/>
<dbReference type="PROSITE" id="PS50294">
    <property type="entry name" value="WD_REPEATS_REGION"/>
    <property type="match status" value="4"/>
</dbReference>
<dbReference type="InterPro" id="IPR001680">
    <property type="entry name" value="WD40_rpt"/>
</dbReference>
<sequence>MGESSSKKDSSYTNNLGKVRRSRSELIRMALGVYLKQKNYVATEKYRKSDFCLSQTPKQFVFNKMIDEDISHSNSFLYSNGLCLNNNHTTVEQQFTKFVEFVQKQKEPIKEELSNLFGPLICHLYIELLKGREWKPAWNFLRNNAHHVASVENLNAPLPNKVNGCSINSNSHEESSSFPNATTQILFCSESTENPHRDHFRDLIQSLSTCLRIELCESNEAIGIFRSSKYELEISLEAVNILKQYLSRQGHVLILNIFQTWIYLDIVDIKAEEGKGMFNLQEVVEDRVDPSTSKEVSIQRSIKQEDAGEGTSKSSKGTTVHLRQLKHSVHRLKKIETPIRTMKISDPTQSLACGSMDHTECHVVAGFNNTTIKIWQLDKKTTAGRSLYKKSKENFCDWNVSKLVEEDDSSSDNEQCSNLNPLRSAPYSYKAIRRKEYYDQKCDDNSFDDFGGVTLRGHSRGVTDVVFSSHHPLLFSVSKDSTMRAWKADNYSCGAIYRGHNYPIWCVSESPIPNYVATGSRDFTARLWSADRECPLITYVGHTQDVECIAFHPNGNYLATGSCDMSVRLWSKTDGKVLRVFADCRFPVTCIAFSPNGKLLAAGGEETKIRIFDLAGGSQLAELRDHSAYVSSMAWNSSSTKFASCCVDGSVRVWDVSKMTTSDAPSQSSSLSTSTRLLWHMSGCKRLVKVLFHSTDNVTTIGGT</sequence>
<accession>A0A7R8UA59</accession>
<dbReference type="Proteomes" id="UP000594454">
    <property type="component" value="Chromosome 1"/>
</dbReference>
<dbReference type="InterPro" id="IPR015943">
    <property type="entry name" value="WD40/YVTN_repeat-like_dom_sf"/>
</dbReference>
<dbReference type="InterPro" id="IPR007582">
    <property type="entry name" value="TFIID_NTD2"/>
</dbReference>
<feature type="domain" description="TFIID subunit TAF5 NTD2" evidence="6">
    <location>
        <begin position="86"/>
        <end position="148"/>
    </location>
</feature>
<evidence type="ECO:0000256" key="5">
    <source>
        <dbReference type="SAM" id="MobiDB-lite"/>
    </source>
</evidence>
<dbReference type="SUPFAM" id="SSF50978">
    <property type="entry name" value="WD40 repeat-like"/>
    <property type="match status" value="1"/>
</dbReference>
<dbReference type="GO" id="GO:0005634">
    <property type="term" value="C:nucleus"/>
    <property type="evidence" value="ECO:0007669"/>
    <property type="project" value="UniProtKB-SubCell"/>
</dbReference>
<feature type="region of interest" description="Disordered" evidence="5">
    <location>
        <begin position="291"/>
        <end position="318"/>
    </location>
</feature>
<evidence type="ECO:0000256" key="2">
    <source>
        <dbReference type="ARBA" id="ARBA00009435"/>
    </source>
</evidence>
<dbReference type="InterPro" id="IPR037264">
    <property type="entry name" value="TFIID_NTD2_sf"/>
</dbReference>
<reference evidence="7 8" key="1">
    <citation type="submission" date="2020-11" db="EMBL/GenBank/DDBJ databases">
        <authorList>
            <person name="Wallbank WR R."/>
            <person name="Pardo Diaz C."/>
            <person name="Kozak K."/>
            <person name="Martin S."/>
            <person name="Jiggins C."/>
            <person name="Moest M."/>
            <person name="Warren A I."/>
            <person name="Generalovic N T."/>
            <person name="Byers J.R.P. K."/>
            <person name="Montejo-Kovacevich G."/>
            <person name="Yen C E."/>
        </authorList>
    </citation>
    <scope>NUCLEOTIDE SEQUENCE [LARGE SCALE GENOMIC DNA]</scope>
</reference>
<comment type="subcellular location">
    <subcellularLocation>
        <location evidence="1">Nucleus</location>
    </subcellularLocation>
</comment>
<protein>
    <recommendedName>
        <fullName evidence="6">TFIID subunit TAF5 NTD2 domain-containing protein</fullName>
    </recommendedName>
</protein>
<feature type="compositionally biased region" description="Polar residues" evidence="5">
    <location>
        <begin position="291"/>
        <end position="301"/>
    </location>
</feature>
<evidence type="ECO:0000256" key="1">
    <source>
        <dbReference type="ARBA" id="ARBA00004123"/>
    </source>
</evidence>
<dbReference type="EMBL" id="LR899009">
    <property type="protein sequence ID" value="CAD7076944.1"/>
    <property type="molecule type" value="Genomic_DNA"/>
</dbReference>
<dbReference type="CDD" id="cd00200">
    <property type="entry name" value="WD40"/>
    <property type="match status" value="1"/>
</dbReference>
<dbReference type="Pfam" id="PF00400">
    <property type="entry name" value="WD40"/>
    <property type="match status" value="5"/>
</dbReference>
<feature type="domain" description="TFIID subunit TAF5 NTD2" evidence="6">
    <location>
        <begin position="192"/>
        <end position="260"/>
    </location>
</feature>
<feature type="repeat" description="WD" evidence="4">
    <location>
        <begin position="539"/>
        <end position="580"/>
    </location>
</feature>
<dbReference type="PROSITE" id="PS50082">
    <property type="entry name" value="WD_REPEATS_2"/>
    <property type="match status" value="5"/>
</dbReference>
<dbReference type="SUPFAM" id="SSF160897">
    <property type="entry name" value="Taf5 N-terminal domain-like"/>
    <property type="match status" value="1"/>
</dbReference>
<organism evidence="7 8">
    <name type="scientific">Hermetia illucens</name>
    <name type="common">Black soldier fly</name>
    <dbReference type="NCBI Taxonomy" id="343691"/>
    <lineage>
        <taxon>Eukaryota</taxon>
        <taxon>Metazoa</taxon>
        <taxon>Ecdysozoa</taxon>
        <taxon>Arthropoda</taxon>
        <taxon>Hexapoda</taxon>
        <taxon>Insecta</taxon>
        <taxon>Pterygota</taxon>
        <taxon>Neoptera</taxon>
        <taxon>Endopterygota</taxon>
        <taxon>Diptera</taxon>
        <taxon>Brachycera</taxon>
        <taxon>Stratiomyomorpha</taxon>
        <taxon>Stratiomyidae</taxon>
        <taxon>Hermetiinae</taxon>
        <taxon>Hermetia</taxon>
    </lineage>
</organism>
<keyword evidence="8" id="KW-1185">Reference proteome</keyword>
<comment type="similarity">
    <text evidence="2">Belongs to the WD repeat TAF5 family.</text>
</comment>
<dbReference type="OMA" id="IYRSHNY"/>
<evidence type="ECO:0000256" key="4">
    <source>
        <dbReference type="PROSITE-ProRule" id="PRU00221"/>
    </source>
</evidence>
<keyword evidence="4" id="KW-0853">WD repeat</keyword>
<dbReference type="PANTHER" id="PTHR19879:SF5">
    <property type="entry name" value="WD REPEAT-CONTAINING PROTEIN 55 HOMOLOG"/>
    <property type="match status" value="1"/>
</dbReference>
<dbReference type="InterPro" id="IPR036322">
    <property type="entry name" value="WD40_repeat_dom_sf"/>
</dbReference>
<dbReference type="Gene3D" id="1.25.40.500">
    <property type="entry name" value="TFIID subunit TAF5, NTD2 domain"/>
    <property type="match status" value="1"/>
</dbReference>
<dbReference type="Gene3D" id="2.130.10.10">
    <property type="entry name" value="YVTN repeat-like/Quinoprotein amine dehydrogenase"/>
    <property type="match status" value="2"/>
</dbReference>
<dbReference type="InParanoid" id="A0A7R8UA59"/>
<feature type="repeat" description="WD" evidence="4">
    <location>
        <begin position="588"/>
        <end position="622"/>
    </location>
</feature>
<feature type="repeat" description="WD" evidence="4">
    <location>
        <begin position="455"/>
        <end position="490"/>
    </location>
</feature>
<name>A0A7R8UA59_HERIL</name>
<evidence type="ECO:0000256" key="3">
    <source>
        <dbReference type="ARBA" id="ARBA00023242"/>
    </source>
</evidence>
<dbReference type="SMART" id="SM00320">
    <property type="entry name" value="WD40"/>
    <property type="match status" value="6"/>
</dbReference>
<proteinExistence type="inferred from homology"/>
<dbReference type="FunCoup" id="A0A7R8UA59">
    <property type="interactions" value="380"/>
</dbReference>
<evidence type="ECO:0000259" key="6">
    <source>
        <dbReference type="Pfam" id="PF04494"/>
    </source>
</evidence>
<evidence type="ECO:0000313" key="8">
    <source>
        <dbReference type="Proteomes" id="UP000594454"/>
    </source>
</evidence>
<feature type="repeat" description="WD" evidence="4">
    <location>
        <begin position="623"/>
        <end position="664"/>
    </location>
</feature>
<dbReference type="Pfam" id="PF04494">
    <property type="entry name" value="TFIID_NTD2"/>
    <property type="match status" value="2"/>
</dbReference>
<evidence type="ECO:0000313" key="7">
    <source>
        <dbReference type="EMBL" id="CAD7076944.1"/>
    </source>
</evidence>